<feature type="compositionally biased region" description="Acidic residues" evidence="1">
    <location>
        <begin position="60"/>
        <end position="70"/>
    </location>
</feature>
<dbReference type="AlphaFoldDB" id="A0A3D8J7N7"/>
<dbReference type="Proteomes" id="UP000256695">
    <property type="component" value="Unassembled WGS sequence"/>
</dbReference>
<comment type="caution">
    <text evidence="2">The sequence shown here is derived from an EMBL/GenBank/DDBJ whole genome shotgun (WGS) entry which is preliminary data.</text>
</comment>
<feature type="compositionally biased region" description="Basic and acidic residues" evidence="1">
    <location>
        <begin position="38"/>
        <end position="59"/>
    </location>
</feature>
<name>A0A3D8J7N7_9HELI</name>
<gene>
    <name evidence="2" type="ORF">CQA57_04900</name>
</gene>
<keyword evidence="3" id="KW-1185">Reference proteome</keyword>
<feature type="compositionally biased region" description="Basic and acidic residues" evidence="1">
    <location>
        <begin position="87"/>
        <end position="131"/>
    </location>
</feature>
<proteinExistence type="predicted"/>
<evidence type="ECO:0000256" key="1">
    <source>
        <dbReference type="SAM" id="MobiDB-lite"/>
    </source>
</evidence>
<protein>
    <submittedName>
        <fullName evidence="2">Uncharacterized protein</fullName>
    </submittedName>
</protein>
<feature type="region of interest" description="Disordered" evidence="1">
    <location>
        <begin position="9"/>
        <end position="146"/>
    </location>
</feature>
<evidence type="ECO:0000313" key="2">
    <source>
        <dbReference type="EMBL" id="RDU73523.1"/>
    </source>
</evidence>
<reference evidence="2 3" key="1">
    <citation type="submission" date="2018-04" db="EMBL/GenBank/DDBJ databases">
        <title>Novel Campyloabacter and Helicobacter Species and Strains.</title>
        <authorList>
            <person name="Mannion A.J."/>
            <person name="Shen Z."/>
            <person name="Fox J.G."/>
        </authorList>
    </citation>
    <scope>NUCLEOTIDE SEQUENCE [LARGE SCALE GENOMIC DNA]</scope>
    <source>
        <strain evidence="2 3">MIT 04-9362</strain>
    </source>
</reference>
<sequence length="312" mass="36565">MSFMFISAFDDLNLDDLNLPSNNEEKIEVPIVQSQENGVKEDKEEQKEKITNKDEKSEDLSEDSSIQEEVVEYKQNEETSNAKITQKKKEDEKAEQNKKLEEELKAFEEEEKIERDDIKSQNTEKKEDTQHSKASPKIQLEETISKQEAKEKGKEIVFTQEDFFDLDEDDFSLEKQKDYYAIKILSLDLEAFVSGKTYNEKNQVQTFGVNDNFTQIVSQDGKIQEYKFFQKTSKKNTILNRTKFPLEKIDFDTYKIVMQDTPNSFDISSCRIIIKKELNATLNQNKEVIMDLDIKRELRNTSNFTLFLDCPK</sequence>
<dbReference type="EMBL" id="NXLX01000010">
    <property type="protein sequence ID" value="RDU73523.1"/>
    <property type="molecule type" value="Genomic_DNA"/>
</dbReference>
<accession>A0A3D8J7N7</accession>
<organism evidence="2 3">
    <name type="scientific">Helicobacter anseris</name>
    <dbReference type="NCBI Taxonomy" id="375926"/>
    <lineage>
        <taxon>Bacteria</taxon>
        <taxon>Pseudomonadati</taxon>
        <taxon>Campylobacterota</taxon>
        <taxon>Epsilonproteobacteria</taxon>
        <taxon>Campylobacterales</taxon>
        <taxon>Helicobacteraceae</taxon>
        <taxon>Helicobacter</taxon>
    </lineage>
</organism>
<evidence type="ECO:0000313" key="3">
    <source>
        <dbReference type="Proteomes" id="UP000256695"/>
    </source>
</evidence>